<evidence type="ECO:0000313" key="1">
    <source>
        <dbReference type="EMBL" id="XBH03851.1"/>
    </source>
</evidence>
<protein>
    <submittedName>
        <fullName evidence="1">Uncharacterized protein</fullName>
    </submittedName>
</protein>
<dbReference type="EMBL" id="CP155447">
    <property type="protein sequence ID" value="XBH03851.1"/>
    <property type="molecule type" value="Genomic_DNA"/>
</dbReference>
<sequence>MKSTQHRNLAAELMALDMKVNALLPPRYQHCYTSVSPNSMGSAGLRYGPDGRVAWDQVWTTFCDLALAGGPPHRGKLLEPVPETEVSAEPGQHRDVVREIDRAIRLTTGLPVVDGYAPGWIGVQCGSVEEAAWLQLAVTAENVSARRRLSLLQLPAGPAFRVEKEIKNVVVALAKAYHYWDGHLTADQQSMAGKNIWEAATPAEAAATPSEYEAAVEEVANRLRAAGLPLSSRRYVGWVGVELRDEEETVWLLRAVLVEQVLARREERTLYLPVGATPSADQAERVAEAFCRAWDLRTESRITRR</sequence>
<reference evidence="1" key="1">
    <citation type="submission" date="2024-05" db="EMBL/GenBank/DDBJ databases">
        <title>Planctomycetes of the genus Singulisphaera possess chitinolytic capabilities.</title>
        <authorList>
            <person name="Ivanova A."/>
        </authorList>
    </citation>
    <scope>NUCLEOTIDE SEQUENCE</scope>
    <source>
        <strain evidence="1">Ch08T</strain>
    </source>
</reference>
<organism evidence="1">
    <name type="scientific">Singulisphaera sp. Ch08</name>
    <dbReference type="NCBI Taxonomy" id="3120278"/>
    <lineage>
        <taxon>Bacteria</taxon>
        <taxon>Pseudomonadati</taxon>
        <taxon>Planctomycetota</taxon>
        <taxon>Planctomycetia</taxon>
        <taxon>Isosphaerales</taxon>
        <taxon>Isosphaeraceae</taxon>
        <taxon>Singulisphaera</taxon>
    </lineage>
</organism>
<proteinExistence type="predicted"/>
<dbReference type="RefSeq" id="WP_406696593.1">
    <property type="nucleotide sequence ID" value="NZ_CP155447.1"/>
</dbReference>
<accession>A0AAU7CF95</accession>
<gene>
    <name evidence="1" type="ORF">V5E97_36975</name>
</gene>
<dbReference type="AlphaFoldDB" id="A0AAU7CF95"/>
<name>A0AAU7CF95_9BACT</name>